<gene>
    <name evidence="3" type="ORF">KPSA3_07236</name>
</gene>
<dbReference type="EMBL" id="BGKA01000282">
    <property type="protein sequence ID" value="GBH21194.1"/>
    <property type="molecule type" value="Genomic_DNA"/>
</dbReference>
<comment type="caution">
    <text evidence="3">The sequence shown here is derived from an EMBL/GenBank/DDBJ whole genome shotgun (WGS) entry which is preliminary data.</text>
</comment>
<organism evidence="3 4">
    <name type="scientific">Pseudomonas syringae pv. actinidiae</name>
    <dbReference type="NCBI Taxonomy" id="103796"/>
    <lineage>
        <taxon>Bacteria</taxon>
        <taxon>Pseudomonadati</taxon>
        <taxon>Pseudomonadota</taxon>
        <taxon>Gammaproteobacteria</taxon>
        <taxon>Pseudomonadales</taxon>
        <taxon>Pseudomonadaceae</taxon>
        <taxon>Pseudomonas</taxon>
        <taxon>Pseudomonas syringae</taxon>
    </lineage>
</organism>
<dbReference type="AlphaFoldDB" id="A0AAN4TQA2"/>
<proteinExistence type="predicted"/>
<feature type="signal peptide" evidence="2">
    <location>
        <begin position="1"/>
        <end position="18"/>
    </location>
</feature>
<accession>A0AAN4TQA2</accession>
<keyword evidence="1" id="KW-1133">Transmembrane helix</keyword>
<name>A0AAN4TQA2_PSESF</name>
<feature type="chain" id="PRO_5043010366" evidence="2">
    <location>
        <begin position="19"/>
        <end position="86"/>
    </location>
</feature>
<feature type="transmembrane region" description="Helical" evidence="1">
    <location>
        <begin position="41"/>
        <end position="64"/>
    </location>
</feature>
<keyword evidence="1" id="KW-0472">Membrane</keyword>
<reference evidence="3 4" key="1">
    <citation type="submission" date="2018-04" db="EMBL/GenBank/DDBJ databases">
        <title>Draft genome sequence of Pseudomonas syringae pv. actinidiae biovar 3 strains isolated from kiwifruit in Kagawa prefecture.</title>
        <authorList>
            <person name="Tabuchi M."/>
            <person name="Saito M."/>
            <person name="Fujiwara S."/>
            <person name="Sasa N."/>
            <person name="Akimitsu K."/>
            <person name="Gomi K."/>
            <person name="Konishi-Sugita S."/>
            <person name="Hamano K."/>
            <person name="Kataoka I."/>
        </authorList>
    </citation>
    <scope>NUCLEOTIDE SEQUENCE [LARGE SCALE GENOMIC DNA]</scope>
    <source>
        <strain evidence="3 4">MAFF212211</strain>
    </source>
</reference>
<evidence type="ECO:0000313" key="3">
    <source>
        <dbReference type="EMBL" id="GBH21194.1"/>
    </source>
</evidence>
<keyword evidence="2" id="KW-0732">Signal</keyword>
<evidence type="ECO:0000256" key="2">
    <source>
        <dbReference type="SAM" id="SignalP"/>
    </source>
</evidence>
<evidence type="ECO:0000256" key="1">
    <source>
        <dbReference type="SAM" id="Phobius"/>
    </source>
</evidence>
<dbReference type="Proteomes" id="UP000248291">
    <property type="component" value="Unassembled WGS sequence"/>
</dbReference>
<sequence>MAVAWAQRAVTCWAAALAATPGAWSVQQSVAAVALHWVTTWATKAVAMIVAIAATVMIAVSTVVMANATSTTDIAVTVAIDLIAID</sequence>
<keyword evidence="1" id="KW-0812">Transmembrane</keyword>
<evidence type="ECO:0000313" key="4">
    <source>
        <dbReference type="Proteomes" id="UP000248291"/>
    </source>
</evidence>
<protein>
    <submittedName>
        <fullName evidence="3">Uncharacterized protein</fullName>
    </submittedName>
</protein>